<name>A0ABZ1AU89_9ACTN</name>
<feature type="region of interest" description="Disordered" evidence="1">
    <location>
        <begin position="54"/>
        <end position="87"/>
    </location>
</feature>
<dbReference type="RefSeq" id="WP_324273494.1">
    <property type="nucleotide sequence ID" value="NZ_CP141261.1"/>
</dbReference>
<reference evidence="2 3" key="1">
    <citation type="submission" date="2023-12" db="EMBL/GenBank/DDBJ databases">
        <title>Blastococcus brunescens sp. nov., an actonobacterium isolated from sandstone collected in sahara desert.</title>
        <authorList>
            <person name="Gtari M."/>
            <person name="Ghodhbane F."/>
        </authorList>
    </citation>
    <scope>NUCLEOTIDE SEQUENCE [LARGE SCALE GENOMIC DNA]</scope>
    <source>
        <strain evidence="2 3">BMG 8361</strain>
    </source>
</reference>
<feature type="compositionally biased region" description="Low complexity" evidence="1">
    <location>
        <begin position="18"/>
        <end position="33"/>
    </location>
</feature>
<feature type="compositionally biased region" description="Low complexity" evidence="1">
    <location>
        <begin position="54"/>
        <end position="74"/>
    </location>
</feature>
<feature type="region of interest" description="Disordered" evidence="1">
    <location>
        <begin position="18"/>
        <end position="37"/>
    </location>
</feature>
<protein>
    <submittedName>
        <fullName evidence="2">Uncharacterized protein</fullName>
    </submittedName>
</protein>
<dbReference type="EMBL" id="CP141261">
    <property type="protein sequence ID" value="WRL62139.1"/>
    <property type="molecule type" value="Genomic_DNA"/>
</dbReference>
<organism evidence="2 3">
    <name type="scientific">Blastococcus brunescens</name>
    <dbReference type="NCBI Taxonomy" id="1564165"/>
    <lineage>
        <taxon>Bacteria</taxon>
        <taxon>Bacillati</taxon>
        <taxon>Actinomycetota</taxon>
        <taxon>Actinomycetes</taxon>
        <taxon>Geodermatophilales</taxon>
        <taxon>Geodermatophilaceae</taxon>
        <taxon>Blastococcus</taxon>
    </lineage>
</organism>
<sequence>MASHCWAASTWTTRLLSPSTVVPSGPSVSTSTSMTPGRCSSTFSIAAGSMTRPRSVSTVVRPSSRSARSSTVRAIGPSASRTPSRTVAARTGLPRLVRASRDTTGTRLWASA</sequence>
<evidence type="ECO:0000313" key="2">
    <source>
        <dbReference type="EMBL" id="WRL62139.1"/>
    </source>
</evidence>
<evidence type="ECO:0000256" key="1">
    <source>
        <dbReference type="SAM" id="MobiDB-lite"/>
    </source>
</evidence>
<gene>
    <name evidence="2" type="ORF">U6N30_19035</name>
</gene>
<proteinExistence type="predicted"/>
<accession>A0ABZ1AU89</accession>
<dbReference type="Proteomes" id="UP001324287">
    <property type="component" value="Chromosome"/>
</dbReference>
<keyword evidence="3" id="KW-1185">Reference proteome</keyword>
<evidence type="ECO:0000313" key="3">
    <source>
        <dbReference type="Proteomes" id="UP001324287"/>
    </source>
</evidence>